<dbReference type="EMBL" id="ML119061">
    <property type="protein sequence ID" value="ROT35364.1"/>
    <property type="molecule type" value="Genomic_DNA"/>
</dbReference>
<gene>
    <name evidence="1" type="ORF">SODALDRAFT_328697</name>
</gene>
<dbReference type="AlphaFoldDB" id="A0A3N2PLT8"/>
<dbReference type="Proteomes" id="UP000272025">
    <property type="component" value="Unassembled WGS sequence"/>
</dbReference>
<accession>A0A3N2PLT8</accession>
<keyword evidence="2" id="KW-1185">Reference proteome</keyword>
<dbReference type="RefSeq" id="XP_028463170.1">
    <property type="nucleotide sequence ID" value="XM_028610757.1"/>
</dbReference>
<evidence type="ECO:0000313" key="2">
    <source>
        <dbReference type="Proteomes" id="UP000272025"/>
    </source>
</evidence>
<evidence type="ECO:0000313" key="1">
    <source>
        <dbReference type="EMBL" id="ROT35364.1"/>
    </source>
</evidence>
<dbReference type="PROSITE" id="PS51257">
    <property type="entry name" value="PROKAR_LIPOPROTEIN"/>
    <property type="match status" value="1"/>
</dbReference>
<proteinExistence type="predicted"/>
<reference evidence="1 2" key="1">
    <citation type="journal article" date="2018" name="Mol. Ecol.">
        <title>The obligate alkalophilic soda-lake fungus Sodiomyces alkalinus has shifted to a protein diet.</title>
        <authorList>
            <person name="Grum-Grzhimaylo A.A."/>
            <person name="Falkoski D.L."/>
            <person name="van den Heuvel J."/>
            <person name="Valero-Jimenez C.A."/>
            <person name="Min B."/>
            <person name="Choi I.G."/>
            <person name="Lipzen A."/>
            <person name="Daum C.G."/>
            <person name="Aanen D.K."/>
            <person name="Tsang A."/>
            <person name="Henrissat B."/>
            <person name="Bilanenko E.N."/>
            <person name="de Vries R.P."/>
            <person name="van Kan J.A.L."/>
            <person name="Grigoriev I.V."/>
            <person name="Debets A.J.M."/>
        </authorList>
    </citation>
    <scope>NUCLEOTIDE SEQUENCE [LARGE SCALE GENOMIC DNA]</scope>
    <source>
        <strain evidence="1 2">F11</strain>
    </source>
</reference>
<name>A0A3N2PLT8_SODAK</name>
<dbReference type="GeneID" id="39579235"/>
<sequence length="78" mass="8443">MRVVPVTLGTREKNGDTERRFRYVGTLVPTGVACDVENGNLVALVRAKQSGDDVGFESKSGRRFCATAFSSQIPRLPG</sequence>
<organism evidence="1 2">
    <name type="scientific">Sodiomyces alkalinus (strain CBS 110278 / VKM F-3762 / F11)</name>
    <name type="common">Alkaliphilic filamentous fungus</name>
    <dbReference type="NCBI Taxonomy" id="1314773"/>
    <lineage>
        <taxon>Eukaryota</taxon>
        <taxon>Fungi</taxon>
        <taxon>Dikarya</taxon>
        <taxon>Ascomycota</taxon>
        <taxon>Pezizomycotina</taxon>
        <taxon>Sordariomycetes</taxon>
        <taxon>Hypocreomycetidae</taxon>
        <taxon>Glomerellales</taxon>
        <taxon>Plectosphaerellaceae</taxon>
        <taxon>Sodiomyces</taxon>
    </lineage>
</organism>
<protein>
    <submittedName>
        <fullName evidence="1">Uncharacterized protein</fullName>
    </submittedName>
</protein>